<reference evidence="1 2" key="2">
    <citation type="journal article" date="2022" name="Mol. Ecol. Resour.">
        <title>The genomes of chicory, endive, great burdock and yacon provide insights into Asteraceae paleo-polyploidization history and plant inulin production.</title>
        <authorList>
            <person name="Fan W."/>
            <person name="Wang S."/>
            <person name="Wang H."/>
            <person name="Wang A."/>
            <person name="Jiang F."/>
            <person name="Liu H."/>
            <person name="Zhao H."/>
            <person name="Xu D."/>
            <person name="Zhang Y."/>
        </authorList>
    </citation>
    <scope>NUCLEOTIDE SEQUENCE [LARGE SCALE GENOMIC DNA]</scope>
    <source>
        <strain evidence="2">cv. Yunnan</strain>
        <tissue evidence="1">Leaves</tissue>
    </source>
</reference>
<protein>
    <submittedName>
        <fullName evidence="1">Uncharacterized protein</fullName>
    </submittedName>
</protein>
<sequence>MRGLQKSKRVSWASDLNLCQVKLFLSDESPSQVGLGGQDHLQAKDSWSWHSGGASSDDNLPPGFEGIQPANLLQNKLSQIPVIQWKCPSRFILDPTWQVAAGEESKEGEVESQREMRVLEAIYPRPSAVPPNPASTMGADESYYNDQHTPVIPITPIEDEDMAPDTSSSSTAPLTTTNGMPPAGMVPGVESDVVTAAYSALNAAMSNTSQGNLIDPNLLIKLLSDPSIIEKLVSTHGPSTSSQQVSQPPHVPTTLPPAMSLPDPPIPAHTRPTHLPFSTPSSSGTHYPPPSRVGSVPVHVPVPVPVHAPVPVSVPNLQPPPPPLPEVNPPGKKDINYYKSLIQQHGGDKPETVNNSNNNNNNLKTRDMKPKSMKPCIYFNSPRGCRHGANCVFQHDSSSSQRVNSMQEAQSAKRMKMDREITGT</sequence>
<reference evidence="2" key="1">
    <citation type="journal article" date="2022" name="Mol. Ecol. Resour.">
        <title>The genomes of chicory, endive, great burdock and yacon provide insights into Asteraceae palaeo-polyploidization history and plant inulin production.</title>
        <authorList>
            <person name="Fan W."/>
            <person name="Wang S."/>
            <person name="Wang H."/>
            <person name="Wang A."/>
            <person name="Jiang F."/>
            <person name="Liu H."/>
            <person name="Zhao H."/>
            <person name="Xu D."/>
            <person name="Zhang Y."/>
        </authorList>
    </citation>
    <scope>NUCLEOTIDE SEQUENCE [LARGE SCALE GENOMIC DNA]</scope>
    <source>
        <strain evidence="2">cv. Yunnan</strain>
    </source>
</reference>
<keyword evidence="2" id="KW-1185">Reference proteome</keyword>
<comment type="caution">
    <text evidence="1">The sequence shown here is derived from an EMBL/GenBank/DDBJ whole genome shotgun (WGS) entry which is preliminary data.</text>
</comment>
<accession>A0ACB8ZE60</accession>
<proteinExistence type="predicted"/>
<gene>
    <name evidence="1" type="ORF">L1987_79086</name>
</gene>
<name>A0ACB8ZE60_9ASTR</name>
<dbReference type="Proteomes" id="UP001056120">
    <property type="component" value="Linkage Group LG26"/>
</dbReference>
<dbReference type="EMBL" id="CM042043">
    <property type="protein sequence ID" value="KAI3696077.1"/>
    <property type="molecule type" value="Genomic_DNA"/>
</dbReference>
<evidence type="ECO:0000313" key="2">
    <source>
        <dbReference type="Proteomes" id="UP001056120"/>
    </source>
</evidence>
<organism evidence="1 2">
    <name type="scientific">Smallanthus sonchifolius</name>
    <dbReference type="NCBI Taxonomy" id="185202"/>
    <lineage>
        <taxon>Eukaryota</taxon>
        <taxon>Viridiplantae</taxon>
        <taxon>Streptophyta</taxon>
        <taxon>Embryophyta</taxon>
        <taxon>Tracheophyta</taxon>
        <taxon>Spermatophyta</taxon>
        <taxon>Magnoliopsida</taxon>
        <taxon>eudicotyledons</taxon>
        <taxon>Gunneridae</taxon>
        <taxon>Pentapetalae</taxon>
        <taxon>asterids</taxon>
        <taxon>campanulids</taxon>
        <taxon>Asterales</taxon>
        <taxon>Asteraceae</taxon>
        <taxon>Asteroideae</taxon>
        <taxon>Heliantheae alliance</taxon>
        <taxon>Millerieae</taxon>
        <taxon>Smallanthus</taxon>
    </lineage>
</organism>
<evidence type="ECO:0000313" key="1">
    <source>
        <dbReference type="EMBL" id="KAI3696077.1"/>
    </source>
</evidence>